<dbReference type="Proteomes" id="UP000198211">
    <property type="component" value="Unassembled WGS sequence"/>
</dbReference>
<comment type="caution">
    <text evidence="2">The sequence shown here is derived from an EMBL/GenBank/DDBJ whole genome shotgun (WGS) entry which is preliminary data.</text>
</comment>
<dbReference type="AlphaFoldDB" id="A0A225WDZ5"/>
<gene>
    <name evidence="2" type="ORF">PHMEG_00010890</name>
</gene>
<protein>
    <submittedName>
        <fullName evidence="2">Uncharacterized protein</fullName>
    </submittedName>
</protein>
<dbReference type="EMBL" id="NBNE01001118">
    <property type="protein sequence ID" value="OWZ15458.1"/>
    <property type="molecule type" value="Genomic_DNA"/>
</dbReference>
<evidence type="ECO:0000313" key="3">
    <source>
        <dbReference type="Proteomes" id="UP000198211"/>
    </source>
</evidence>
<evidence type="ECO:0000313" key="2">
    <source>
        <dbReference type="EMBL" id="OWZ15458.1"/>
    </source>
</evidence>
<accession>A0A225WDZ5</accession>
<organism evidence="2 3">
    <name type="scientific">Phytophthora megakarya</name>
    <dbReference type="NCBI Taxonomy" id="4795"/>
    <lineage>
        <taxon>Eukaryota</taxon>
        <taxon>Sar</taxon>
        <taxon>Stramenopiles</taxon>
        <taxon>Oomycota</taxon>
        <taxon>Peronosporomycetes</taxon>
        <taxon>Peronosporales</taxon>
        <taxon>Peronosporaceae</taxon>
        <taxon>Phytophthora</taxon>
    </lineage>
</organism>
<reference evidence="3" key="1">
    <citation type="submission" date="2017-03" db="EMBL/GenBank/DDBJ databases">
        <title>Phytopthora megakarya and P. palmivora, two closely related causual agents of cacao black pod achieved similar genome size and gene model numbers by different mechanisms.</title>
        <authorList>
            <person name="Ali S."/>
            <person name="Shao J."/>
            <person name="Larry D.J."/>
            <person name="Kronmiller B."/>
            <person name="Shen D."/>
            <person name="Strem M.D."/>
            <person name="Melnick R.L."/>
            <person name="Guiltinan M.J."/>
            <person name="Tyler B.M."/>
            <person name="Meinhardt L.W."/>
            <person name="Bailey B.A."/>
        </authorList>
    </citation>
    <scope>NUCLEOTIDE SEQUENCE [LARGE SCALE GENOMIC DNA]</scope>
    <source>
        <strain evidence="3">zdho120</strain>
    </source>
</reference>
<feature type="region of interest" description="Disordered" evidence="1">
    <location>
        <begin position="153"/>
        <end position="177"/>
    </location>
</feature>
<name>A0A225WDZ5_9STRA</name>
<dbReference type="OrthoDB" id="107964at2759"/>
<proteinExistence type="predicted"/>
<evidence type="ECO:0000256" key="1">
    <source>
        <dbReference type="SAM" id="MobiDB-lite"/>
    </source>
</evidence>
<keyword evidence="3" id="KW-1185">Reference proteome</keyword>
<sequence>MVQWLEIPANYNIIAGNSTKGKKMAHGEGTTKISIFKSMAEFVHTATVKHMSEEGFFDPTIAAEWEPKQCQSRWNFIFRRYRAARFKLDNQTGFGLTEEMVAEGKTVEDLAEESCPCFGRIDDLFGGNPNVTHPSEMSGPIYNDADWFPIRDGWPANRNSTADKGEQNEVDAGSSQSDVVSQVDEEYENVDPNIQLKLGHDKLFQW</sequence>